<accession>A0A5N0ELQ0</accession>
<dbReference type="OrthoDB" id="3530320at2"/>
<name>A0A5N0ELQ0_9NOCA</name>
<dbReference type="Gene3D" id="3.30.540.10">
    <property type="entry name" value="Fructose-1,6-Bisphosphatase, subunit A, domain 1"/>
    <property type="match status" value="1"/>
</dbReference>
<feature type="binding site" evidence="1">
    <location>
        <position position="95"/>
    </location>
    <ligand>
        <name>Mg(2+)</name>
        <dbReference type="ChEBI" id="CHEBI:18420"/>
        <label>1</label>
        <note>catalytic</note>
    </ligand>
</feature>
<comment type="caution">
    <text evidence="2">The sequence shown here is derived from an EMBL/GenBank/DDBJ whole genome shotgun (WGS) entry which is preliminary data.</text>
</comment>
<dbReference type="GO" id="GO:0008934">
    <property type="term" value="F:inositol monophosphate 1-phosphatase activity"/>
    <property type="evidence" value="ECO:0007669"/>
    <property type="project" value="TreeGrafter"/>
</dbReference>
<evidence type="ECO:0000313" key="3">
    <source>
        <dbReference type="Proteomes" id="UP000323876"/>
    </source>
</evidence>
<dbReference type="Pfam" id="PF00459">
    <property type="entry name" value="Inositol_P"/>
    <property type="match status" value="1"/>
</dbReference>
<keyword evidence="1" id="KW-0479">Metal-binding</keyword>
<dbReference type="SUPFAM" id="SSF56655">
    <property type="entry name" value="Carbohydrate phosphatase"/>
    <property type="match status" value="1"/>
</dbReference>
<dbReference type="InterPro" id="IPR000760">
    <property type="entry name" value="Inositol_monophosphatase-like"/>
</dbReference>
<gene>
    <name evidence="2" type="ORF">F3087_08060</name>
</gene>
<dbReference type="GO" id="GO:0006020">
    <property type="term" value="P:inositol metabolic process"/>
    <property type="evidence" value="ECO:0007669"/>
    <property type="project" value="TreeGrafter"/>
</dbReference>
<reference evidence="2 3" key="1">
    <citation type="submission" date="2019-09" db="EMBL/GenBank/DDBJ databases">
        <authorList>
            <person name="Wang X."/>
        </authorList>
    </citation>
    <scope>NUCLEOTIDE SEQUENCE [LARGE SCALE GENOMIC DNA]</scope>
    <source>
        <strain evidence="2 3">CICC 11023</strain>
    </source>
</reference>
<dbReference type="EMBL" id="VXLC01000003">
    <property type="protein sequence ID" value="KAA8888945.1"/>
    <property type="molecule type" value="Genomic_DNA"/>
</dbReference>
<feature type="binding site" evidence="1">
    <location>
        <position position="211"/>
    </location>
    <ligand>
        <name>Mg(2+)</name>
        <dbReference type="ChEBI" id="CHEBI:18420"/>
        <label>1</label>
        <note>catalytic</note>
    </ligand>
</feature>
<dbReference type="RefSeq" id="WP_150401220.1">
    <property type="nucleotide sequence ID" value="NZ_VXLC01000003.1"/>
</dbReference>
<dbReference type="GO" id="GO:0007165">
    <property type="term" value="P:signal transduction"/>
    <property type="evidence" value="ECO:0007669"/>
    <property type="project" value="TreeGrafter"/>
</dbReference>
<dbReference type="Gene3D" id="3.40.190.80">
    <property type="match status" value="1"/>
</dbReference>
<sequence length="272" mass="28259">MIISNPVGVEANKALLAAADAAVLAHRDALAKHSPAELSAIRMEGADGTPTMFIDVLVEDAIIAAATAAGVNVLSEERGWVDVGSAVTLVVDPVDGSANAAAGIPLACFSAAVAIDGEFTEALTVWLHTDERWWATREHSEFRTSGRTTVAGAAVSMLRPHPRNWEAWSRVAETAGRIRILSCSTLDAAFVATGAIDAFVDAGSDTHRLMDIAAATILVGASGGAVLDAFDRPIGFDTDLTRRWSGIVAATAELAAELRALIQDGAASRTTT</sequence>
<feature type="binding site" evidence="1">
    <location>
        <position position="76"/>
    </location>
    <ligand>
        <name>Mg(2+)</name>
        <dbReference type="ChEBI" id="CHEBI:18420"/>
        <label>1</label>
        <note>catalytic</note>
    </ligand>
</feature>
<dbReference type="PRINTS" id="PR00377">
    <property type="entry name" value="IMPHPHTASES"/>
</dbReference>
<evidence type="ECO:0000313" key="2">
    <source>
        <dbReference type="EMBL" id="KAA8888945.1"/>
    </source>
</evidence>
<evidence type="ECO:0000256" key="1">
    <source>
        <dbReference type="PIRSR" id="PIRSR600760-2"/>
    </source>
</evidence>
<keyword evidence="3" id="KW-1185">Reference proteome</keyword>
<comment type="cofactor">
    <cofactor evidence="1">
        <name>Mg(2+)</name>
        <dbReference type="ChEBI" id="CHEBI:18420"/>
    </cofactor>
</comment>
<keyword evidence="1" id="KW-0460">Magnesium</keyword>
<dbReference type="AlphaFoldDB" id="A0A5N0ELQ0"/>
<feature type="binding site" evidence="1">
    <location>
        <position position="92"/>
    </location>
    <ligand>
        <name>Mg(2+)</name>
        <dbReference type="ChEBI" id="CHEBI:18420"/>
        <label>1</label>
        <note>catalytic</note>
    </ligand>
</feature>
<dbReference type="PANTHER" id="PTHR20854:SF4">
    <property type="entry name" value="INOSITOL-1-MONOPHOSPHATASE-RELATED"/>
    <property type="match status" value="1"/>
</dbReference>
<dbReference type="PANTHER" id="PTHR20854">
    <property type="entry name" value="INOSITOL MONOPHOSPHATASE"/>
    <property type="match status" value="1"/>
</dbReference>
<proteinExistence type="predicted"/>
<organism evidence="2 3">
    <name type="scientific">Nocardia colli</name>
    <dbReference type="NCBI Taxonomy" id="2545717"/>
    <lineage>
        <taxon>Bacteria</taxon>
        <taxon>Bacillati</taxon>
        <taxon>Actinomycetota</taxon>
        <taxon>Actinomycetes</taxon>
        <taxon>Mycobacteriales</taxon>
        <taxon>Nocardiaceae</taxon>
        <taxon>Nocardia</taxon>
    </lineage>
</organism>
<dbReference type="GO" id="GO:0046872">
    <property type="term" value="F:metal ion binding"/>
    <property type="evidence" value="ECO:0007669"/>
    <property type="project" value="UniProtKB-KW"/>
</dbReference>
<protein>
    <submittedName>
        <fullName evidence="2">Inositol monophosphatase</fullName>
    </submittedName>
</protein>
<dbReference type="Proteomes" id="UP000323876">
    <property type="component" value="Unassembled WGS sequence"/>
</dbReference>